<dbReference type="KEGG" id="asui:ASUIS_0833"/>
<evidence type="ECO:0000313" key="1">
    <source>
        <dbReference type="EMBL" id="AXX89324.1"/>
    </source>
</evidence>
<dbReference type="EMBL" id="CP032100">
    <property type="protein sequence ID" value="AXX89324.1"/>
    <property type="molecule type" value="Genomic_DNA"/>
</dbReference>
<accession>A0AAD0WQ37</accession>
<gene>
    <name evidence="1" type="ORF">ASUIS_0833</name>
</gene>
<sequence>MNEALNLSRKFPSQNSIQIQKLELNDADLVDMKDIKTLIKDTKRYLENIRKGITHG</sequence>
<keyword evidence="2" id="KW-1185">Reference proteome</keyword>
<organism evidence="1 2">
    <name type="scientific">Arcobacter suis CECT 7833</name>
    <dbReference type="NCBI Taxonomy" id="663365"/>
    <lineage>
        <taxon>Bacteria</taxon>
        <taxon>Pseudomonadati</taxon>
        <taxon>Campylobacterota</taxon>
        <taxon>Epsilonproteobacteria</taxon>
        <taxon>Campylobacterales</taxon>
        <taxon>Arcobacteraceae</taxon>
        <taxon>Arcobacter</taxon>
    </lineage>
</organism>
<proteinExistence type="predicted"/>
<protein>
    <submittedName>
        <fullName evidence="1">Uncharacterized protein</fullName>
    </submittedName>
</protein>
<dbReference type="AlphaFoldDB" id="A0AAD0WQ37"/>
<reference evidence="1 2" key="1">
    <citation type="submission" date="2018-08" db="EMBL/GenBank/DDBJ databases">
        <title>Complete genome of the Arcobacter suis type strain LMG 26152.</title>
        <authorList>
            <person name="Miller W.G."/>
            <person name="Yee E."/>
            <person name="Bono J.L."/>
        </authorList>
    </citation>
    <scope>NUCLEOTIDE SEQUENCE [LARGE SCALE GENOMIC DNA]</scope>
    <source>
        <strain evidence="1 2">CECT 7833</strain>
    </source>
</reference>
<name>A0AAD0WQ37_9BACT</name>
<dbReference type="Proteomes" id="UP000263040">
    <property type="component" value="Chromosome"/>
</dbReference>
<evidence type="ECO:0000313" key="2">
    <source>
        <dbReference type="Proteomes" id="UP000263040"/>
    </source>
</evidence>
<dbReference type="RefSeq" id="WP_153801672.1">
    <property type="nucleotide sequence ID" value="NZ_CP032100.1"/>
</dbReference>